<organism evidence="2 3">
    <name type="scientific">Holothuria leucospilota</name>
    <name type="common">Black long sea cucumber</name>
    <name type="synonym">Mertensiothuria leucospilota</name>
    <dbReference type="NCBI Taxonomy" id="206669"/>
    <lineage>
        <taxon>Eukaryota</taxon>
        <taxon>Metazoa</taxon>
        <taxon>Echinodermata</taxon>
        <taxon>Eleutherozoa</taxon>
        <taxon>Echinozoa</taxon>
        <taxon>Holothuroidea</taxon>
        <taxon>Aspidochirotacea</taxon>
        <taxon>Aspidochirotida</taxon>
        <taxon>Holothuriidae</taxon>
        <taxon>Holothuria</taxon>
    </lineage>
</organism>
<dbReference type="GO" id="GO:0005615">
    <property type="term" value="C:extracellular space"/>
    <property type="evidence" value="ECO:0007669"/>
    <property type="project" value="TreeGrafter"/>
</dbReference>
<evidence type="ECO:0000259" key="1">
    <source>
        <dbReference type="PROSITE" id="PS51406"/>
    </source>
</evidence>
<dbReference type="InterPro" id="IPR050373">
    <property type="entry name" value="Fibrinogen_C-term_domain"/>
</dbReference>
<dbReference type="OrthoDB" id="6275059at2759"/>
<dbReference type="SUPFAM" id="SSF56496">
    <property type="entry name" value="Fibrinogen C-terminal domain-like"/>
    <property type="match status" value="1"/>
</dbReference>
<dbReference type="Proteomes" id="UP001152320">
    <property type="component" value="Unassembled WGS sequence"/>
</dbReference>
<comment type="caution">
    <text evidence="2">The sequence shown here is derived from an EMBL/GenBank/DDBJ whole genome shotgun (WGS) entry which is preliminary data.</text>
</comment>
<sequence>MTIDGGGWTVLQRRDRGATGFYENWANYKNGFGDIQDEFWLGNDKIHYLTKQGTYELRVDFVSSSNSAKYAKYTSFRIDSEPNKYRVTDVGTYRGNGGNGMSEIGGDEFSTHDRDNDGMSYDCAEKHRGGWWYGGSYYGGDYDYRSDAPCDLWYSSRYCYYYYYCYDYDYYYKRCTKSNLNGDHNGGKGQNIFWNLSNNCNVKYAEIKIRQTS</sequence>
<name>A0A9Q1B952_HOLLE</name>
<dbReference type="InterPro" id="IPR002181">
    <property type="entry name" value="Fibrinogen_a/b/g_C_dom"/>
</dbReference>
<keyword evidence="3" id="KW-1185">Reference proteome</keyword>
<evidence type="ECO:0000313" key="3">
    <source>
        <dbReference type="Proteomes" id="UP001152320"/>
    </source>
</evidence>
<proteinExistence type="predicted"/>
<protein>
    <submittedName>
        <fullName evidence="2">Tenascin-R</fullName>
    </submittedName>
</protein>
<reference evidence="2" key="1">
    <citation type="submission" date="2021-10" db="EMBL/GenBank/DDBJ databases">
        <title>Tropical sea cucumber genome reveals ecological adaptation and Cuvierian tubules defense mechanism.</title>
        <authorList>
            <person name="Chen T."/>
        </authorList>
    </citation>
    <scope>NUCLEOTIDE SEQUENCE</scope>
    <source>
        <strain evidence="2">Nanhai2018</strain>
        <tissue evidence="2">Muscle</tissue>
    </source>
</reference>
<dbReference type="PROSITE" id="PS51406">
    <property type="entry name" value="FIBRINOGEN_C_2"/>
    <property type="match status" value="1"/>
</dbReference>
<evidence type="ECO:0000313" key="2">
    <source>
        <dbReference type="EMBL" id="KAJ8017480.1"/>
    </source>
</evidence>
<dbReference type="AlphaFoldDB" id="A0A9Q1B952"/>
<gene>
    <name evidence="2" type="ORF">HOLleu_45086</name>
</gene>
<dbReference type="Pfam" id="PF00147">
    <property type="entry name" value="Fibrinogen_C"/>
    <property type="match status" value="1"/>
</dbReference>
<dbReference type="PANTHER" id="PTHR19143">
    <property type="entry name" value="FIBRINOGEN/TENASCIN/ANGIOPOEITIN"/>
    <property type="match status" value="1"/>
</dbReference>
<feature type="domain" description="Fibrinogen C-terminal" evidence="1">
    <location>
        <begin position="1"/>
        <end position="133"/>
    </location>
</feature>
<dbReference type="InterPro" id="IPR014716">
    <property type="entry name" value="Fibrinogen_a/b/g_C_1"/>
</dbReference>
<dbReference type="InterPro" id="IPR036056">
    <property type="entry name" value="Fibrinogen-like_C"/>
</dbReference>
<dbReference type="SMART" id="SM00186">
    <property type="entry name" value="FBG"/>
    <property type="match status" value="1"/>
</dbReference>
<dbReference type="Gene3D" id="3.90.215.10">
    <property type="entry name" value="Gamma Fibrinogen, chain A, domain 1"/>
    <property type="match status" value="1"/>
</dbReference>
<dbReference type="EMBL" id="JAIZAY010001792">
    <property type="protein sequence ID" value="KAJ8017480.1"/>
    <property type="molecule type" value="Genomic_DNA"/>
</dbReference>
<accession>A0A9Q1B952</accession>